<dbReference type="InterPro" id="IPR041698">
    <property type="entry name" value="Methyltransf_25"/>
</dbReference>
<keyword evidence="3" id="KW-1185">Reference proteome</keyword>
<sequence>MSAAAKASSRWSDLKILWHLTMSPVRGNTHAQRLESFYSGQAENYDAFRARMLHGRRELIASIDFPPGGVWVDLGAGTGENVLAAGERAGQLSEIHLVDLSPSLLAVAPRNAARAGVDCVHTHLADATRFEREPESVDVVTCSYSLTMIPDWFEALAAAERMLRPGGTIAVVDFYVSRKYATEGMKQHGWLRRAFWTHWFAADNVHLTGDHIAMLHRRFEVQRFEERFGKIPYLPLVRAPYYQFVGTKPGGSSLAGVLI</sequence>
<dbReference type="RefSeq" id="WP_146580163.1">
    <property type="nucleotide sequence ID" value="NZ_SJPM01000011.1"/>
</dbReference>
<accession>A0A5C5ZZS8</accession>
<evidence type="ECO:0000259" key="1">
    <source>
        <dbReference type="Pfam" id="PF13649"/>
    </source>
</evidence>
<dbReference type="AlphaFoldDB" id="A0A5C5ZZS8"/>
<evidence type="ECO:0000313" key="3">
    <source>
        <dbReference type="Proteomes" id="UP000316213"/>
    </source>
</evidence>
<dbReference type="PANTHER" id="PTHR47473:SF1">
    <property type="entry name" value="METHYLTRANSFERASE DOMAIN-CONTAINING PROTEIN"/>
    <property type="match status" value="1"/>
</dbReference>
<keyword evidence="2" id="KW-0808">Transferase</keyword>
<proteinExistence type="predicted"/>
<dbReference type="Pfam" id="PF13649">
    <property type="entry name" value="Methyltransf_25"/>
    <property type="match status" value="1"/>
</dbReference>
<keyword evidence="2" id="KW-0489">Methyltransferase</keyword>
<dbReference type="CDD" id="cd02440">
    <property type="entry name" value="AdoMet_MTases"/>
    <property type="match status" value="1"/>
</dbReference>
<dbReference type="EMBL" id="SJPM01000011">
    <property type="protein sequence ID" value="TWT92531.1"/>
    <property type="molecule type" value="Genomic_DNA"/>
</dbReference>
<evidence type="ECO:0000313" key="2">
    <source>
        <dbReference type="EMBL" id="TWT92531.1"/>
    </source>
</evidence>
<dbReference type="Gene3D" id="3.40.50.150">
    <property type="entry name" value="Vaccinia Virus protein VP39"/>
    <property type="match status" value="1"/>
</dbReference>
<dbReference type="EC" id="2.1.1.163" evidence="2"/>
<reference evidence="2 3" key="1">
    <citation type="submission" date="2019-02" db="EMBL/GenBank/DDBJ databases">
        <title>Deep-cultivation of Planctomycetes and their phenomic and genomic characterization uncovers novel biology.</title>
        <authorList>
            <person name="Wiegand S."/>
            <person name="Jogler M."/>
            <person name="Boedeker C."/>
            <person name="Pinto D."/>
            <person name="Vollmers J."/>
            <person name="Rivas-Marin E."/>
            <person name="Kohn T."/>
            <person name="Peeters S.H."/>
            <person name="Heuer A."/>
            <person name="Rast P."/>
            <person name="Oberbeckmann S."/>
            <person name="Bunk B."/>
            <person name="Jeske O."/>
            <person name="Meyerdierks A."/>
            <person name="Storesund J.E."/>
            <person name="Kallscheuer N."/>
            <person name="Luecker S."/>
            <person name="Lage O.M."/>
            <person name="Pohl T."/>
            <person name="Merkel B.J."/>
            <person name="Hornburger P."/>
            <person name="Mueller R.-W."/>
            <person name="Bruemmer F."/>
            <person name="Labrenz M."/>
            <person name="Spormann A.M."/>
            <person name="Op Den Camp H."/>
            <person name="Overmann J."/>
            <person name="Amann R."/>
            <person name="Jetten M.S.M."/>
            <person name="Mascher T."/>
            <person name="Medema M.H."/>
            <person name="Devos D.P."/>
            <person name="Kaster A.-K."/>
            <person name="Ovreas L."/>
            <person name="Rohde M."/>
            <person name="Galperin M.Y."/>
            <person name="Jogler C."/>
        </authorList>
    </citation>
    <scope>NUCLEOTIDE SEQUENCE [LARGE SCALE GENOMIC DNA]</scope>
    <source>
        <strain evidence="2 3">Pla100</strain>
    </source>
</reference>
<feature type="domain" description="Methyltransferase" evidence="1">
    <location>
        <begin position="72"/>
        <end position="167"/>
    </location>
</feature>
<dbReference type="OrthoDB" id="9791837at2"/>
<organism evidence="2 3">
    <name type="scientific">Neorhodopirellula pilleata</name>
    <dbReference type="NCBI Taxonomy" id="2714738"/>
    <lineage>
        <taxon>Bacteria</taxon>
        <taxon>Pseudomonadati</taxon>
        <taxon>Planctomycetota</taxon>
        <taxon>Planctomycetia</taxon>
        <taxon>Pirellulales</taxon>
        <taxon>Pirellulaceae</taxon>
        <taxon>Neorhodopirellula</taxon>
    </lineage>
</organism>
<dbReference type="Proteomes" id="UP000316213">
    <property type="component" value="Unassembled WGS sequence"/>
</dbReference>
<comment type="caution">
    <text evidence="2">The sequence shown here is derived from an EMBL/GenBank/DDBJ whole genome shotgun (WGS) entry which is preliminary data.</text>
</comment>
<dbReference type="GO" id="GO:0032259">
    <property type="term" value="P:methylation"/>
    <property type="evidence" value="ECO:0007669"/>
    <property type="project" value="UniProtKB-KW"/>
</dbReference>
<gene>
    <name evidence="2" type="primary">ubiE_3</name>
    <name evidence="2" type="ORF">Pla100_45490</name>
</gene>
<dbReference type="SUPFAM" id="SSF53335">
    <property type="entry name" value="S-adenosyl-L-methionine-dependent methyltransferases"/>
    <property type="match status" value="1"/>
</dbReference>
<dbReference type="PANTHER" id="PTHR47473">
    <property type="entry name" value="BTA1P"/>
    <property type="match status" value="1"/>
</dbReference>
<dbReference type="GO" id="GO:0043770">
    <property type="term" value="F:demethylmenaquinone methyltransferase activity"/>
    <property type="evidence" value="ECO:0007669"/>
    <property type="project" value="UniProtKB-EC"/>
</dbReference>
<protein>
    <submittedName>
        <fullName evidence="2">Demethylmenaquinone methyltransferase</fullName>
        <ecNumber evidence="2">2.1.1.163</ecNumber>
    </submittedName>
</protein>
<dbReference type="InterPro" id="IPR029063">
    <property type="entry name" value="SAM-dependent_MTases_sf"/>
</dbReference>
<name>A0A5C5ZZS8_9BACT</name>